<gene>
    <name evidence="2" type="ORF">CCHR01_04844</name>
</gene>
<proteinExistence type="predicted"/>
<sequence length="142" mass="16247">MNLHRNASCVSWEVLEECGKTYVQHVIPPPRRRVRPNGKACIVWERPLVHMRVCLVRHFLTSSSVGWTWESTMTIYRDLNERKLKWLGLCVFASIFVGLLAGQVDVSSFFCTAWRWGRSDLLMGTAGLREKHASNVNVANVC</sequence>
<dbReference type="Proteomes" id="UP001243330">
    <property type="component" value="Unassembled WGS sequence"/>
</dbReference>
<evidence type="ECO:0000313" key="3">
    <source>
        <dbReference type="Proteomes" id="UP001243330"/>
    </source>
</evidence>
<accession>A0AAD9EL53</accession>
<feature type="transmembrane region" description="Helical" evidence="1">
    <location>
        <begin position="86"/>
        <end position="104"/>
    </location>
</feature>
<keyword evidence="3" id="KW-1185">Reference proteome</keyword>
<evidence type="ECO:0000256" key="1">
    <source>
        <dbReference type="SAM" id="Phobius"/>
    </source>
</evidence>
<name>A0AAD9EL53_9PEZI</name>
<protein>
    <submittedName>
        <fullName evidence="2">Uncharacterized protein</fullName>
    </submittedName>
</protein>
<organism evidence="2 3">
    <name type="scientific">Colletotrichum chrysophilum</name>
    <dbReference type="NCBI Taxonomy" id="1836956"/>
    <lineage>
        <taxon>Eukaryota</taxon>
        <taxon>Fungi</taxon>
        <taxon>Dikarya</taxon>
        <taxon>Ascomycota</taxon>
        <taxon>Pezizomycotina</taxon>
        <taxon>Sordariomycetes</taxon>
        <taxon>Hypocreomycetidae</taxon>
        <taxon>Glomerellales</taxon>
        <taxon>Glomerellaceae</taxon>
        <taxon>Colletotrichum</taxon>
        <taxon>Colletotrichum gloeosporioides species complex</taxon>
    </lineage>
</organism>
<keyword evidence="1" id="KW-0812">Transmembrane</keyword>
<dbReference type="AlphaFoldDB" id="A0AAD9EL53"/>
<dbReference type="EMBL" id="JAQOWY010000073">
    <property type="protein sequence ID" value="KAK1852495.1"/>
    <property type="molecule type" value="Genomic_DNA"/>
</dbReference>
<evidence type="ECO:0000313" key="2">
    <source>
        <dbReference type="EMBL" id="KAK1852495.1"/>
    </source>
</evidence>
<comment type="caution">
    <text evidence="2">The sequence shown here is derived from an EMBL/GenBank/DDBJ whole genome shotgun (WGS) entry which is preliminary data.</text>
</comment>
<keyword evidence="1" id="KW-0472">Membrane</keyword>
<reference evidence="2" key="1">
    <citation type="submission" date="2023-01" db="EMBL/GenBank/DDBJ databases">
        <title>Colletotrichum chrysophilum M932 genome sequence.</title>
        <authorList>
            <person name="Baroncelli R."/>
        </authorList>
    </citation>
    <scope>NUCLEOTIDE SEQUENCE</scope>
    <source>
        <strain evidence="2">M932</strain>
    </source>
</reference>
<keyword evidence="1" id="KW-1133">Transmembrane helix</keyword>